<dbReference type="Proteomes" id="UP000042997">
    <property type="component" value="Unassembled WGS sequence"/>
</dbReference>
<gene>
    <name evidence="3" type="ORF">RHRU231_950021</name>
</gene>
<accession>A0A098BXB9</accession>
<dbReference type="AlphaFoldDB" id="A0A098BXB9"/>
<evidence type="ECO:0000313" key="4">
    <source>
        <dbReference type="Proteomes" id="UP000042997"/>
    </source>
</evidence>
<reference evidence="3 4" key="1">
    <citation type="journal article" date="2014" name="Genome Announc.">
        <title>Draft Genome Sequence of Propane- and Butane-Oxidizing Actinobacterium Rhodococcus ruber IEGM 231.</title>
        <authorList>
            <person name="Ivshina I.B."/>
            <person name="Kuyukina M.S."/>
            <person name="Krivoruchko A.V."/>
            <person name="Barbe V."/>
            <person name="Fischer C."/>
        </authorList>
    </citation>
    <scope>NUCLEOTIDE SEQUENCE [LARGE SCALE GENOMIC DNA]</scope>
</reference>
<dbReference type="OrthoDB" id="4561477at2"/>
<protein>
    <submittedName>
        <fullName evidence="3">Uncharacterized protein</fullName>
    </submittedName>
</protein>
<organism evidence="3 4">
    <name type="scientific">Rhodococcus ruber</name>
    <dbReference type="NCBI Taxonomy" id="1830"/>
    <lineage>
        <taxon>Bacteria</taxon>
        <taxon>Bacillati</taxon>
        <taxon>Actinomycetota</taxon>
        <taxon>Actinomycetes</taxon>
        <taxon>Mycobacteriales</taxon>
        <taxon>Nocardiaceae</taxon>
        <taxon>Rhodococcus</taxon>
    </lineage>
</organism>
<dbReference type="EMBL" id="CCSD01000111">
    <property type="protein sequence ID" value="CDZ92371.1"/>
    <property type="molecule type" value="Genomic_DNA"/>
</dbReference>
<evidence type="ECO:0000313" key="3">
    <source>
        <dbReference type="EMBL" id="CDZ92371.1"/>
    </source>
</evidence>
<dbReference type="RefSeq" id="WP_040275590.1">
    <property type="nucleotide sequence ID" value="NZ_JAJNCM010000010.1"/>
</dbReference>
<proteinExistence type="predicted"/>
<evidence type="ECO:0000256" key="1">
    <source>
        <dbReference type="SAM" id="MobiDB-lite"/>
    </source>
</evidence>
<evidence type="ECO:0000256" key="2">
    <source>
        <dbReference type="SAM" id="Phobius"/>
    </source>
</evidence>
<sequence>MSTWGRPARRDDRAVGHDDFYDDSAHRSGRDAYEAPAAASPRGGTPSRDGFVVRGLRALSGVVCGAVIVLTAVVWVAQYLGDKRDFPGPGAASLSAHVVAALVATAAQLFADRRRGLAAVAGVAVVYLTGAVLMFTQWWG</sequence>
<feature type="region of interest" description="Disordered" evidence="1">
    <location>
        <begin position="1"/>
        <end position="47"/>
    </location>
</feature>
<keyword evidence="2" id="KW-1133">Transmembrane helix</keyword>
<feature type="transmembrane region" description="Helical" evidence="2">
    <location>
        <begin position="117"/>
        <end position="139"/>
    </location>
</feature>
<feature type="transmembrane region" description="Helical" evidence="2">
    <location>
        <begin position="58"/>
        <end position="78"/>
    </location>
</feature>
<feature type="transmembrane region" description="Helical" evidence="2">
    <location>
        <begin position="90"/>
        <end position="110"/>
    </location>
</feature>
<name>A0A098BXB9_9NOCA</name>
<keyword evidence="2" id="KW-0472">Membrane</keyword>
<keyword evidence="2" id="KW-0812">Transmembrane</keyword>
<feature type="compositionally biased region" description="Basic and acidic residues" evidence="1">
    <location>
        <begin position="8"/>
        <end position="33"/>
    </location>
</feature>
<dbReference type="eggNOG" id="ENOG502ZCXR">
    <property type="taxonomic scope" value="Bacteria"/>
</dbReference>